<evidence type="ECO:0000313" key="3">
    <source>
        <dbReference type="Proteomes" id="UP000002051"/>
    </source>
</evidence>
<name>G7JTD1_MEDTR</name>
<reference evidence="2" key="3">
    <citation type="submission" date="2015-04" db="UniProtKB">
        <authorList>
            <consortium name="EnsemblPlants"/>
        </authorList>
    </citation>
    <scope>IDENTIFICATION</scope>
    <source>
        <strain evidence="2">cv. Jemalong A17</strain>
    </source>
</reference>
<organism evidence="1 3">
    <name type="scientific">Medicago truncatula</name>
    <name type="common">Barrel medic</name>
    <name type="synonym">Medicago tribuloides</name>
    <dbReference type="NCBI Taxonomy" id="3880"/>
    <lineage>
        <taxon>Eukaryota</taxon>
        <taxon>Viridiplantae</taxon>
        <taxon>Streptophyta</taxon>
        <taxon>Embryophyta</taxon>
        <taxon>Tracheophyta</taxon>
        <taxon>Spermatophyta</taxon>
        <taxon>Magnoliopsida</taxon>
        <taxon>eudicotyledons</taxon>
        <taxon>Gunneridae</taxon>
        <taxon>Pentapetalae</taxon>
        <taxon>rosids</taxon>
        <taxon>fabids</taxon>
        <taxon>Fabales</taxon>
        <taxon>Fabaceae</taxon>
        <taxon>Papilionoideae</taxon>
        <taxon>50 kb inversion clade</taxon>
        <taxon>NPAAA clade</taxon>
        <taxon>Hologalegina</taxon>
        <taxon>IRL clade</taxon>
        <taxon>Trifolieae</taxon>
        <taxon>Medicago</taxon>
    </lineage>
</organism>
<dbReference type="EMBL" id="CM001220">
    <property type="protein sequence ID" value="AES87097.1"/>
    <property type="molecule type" value="Genomic_DNA"/>
</dbReference>
<protein>
    <submittedName>
        <fullName evidence="1 2">Uncharacterized protein</fullName>
    </submittedName>
</protein>
<dbReference type="HOGENOM" id="CLU_2402979_0_0_1"/>
<reference evidence="1 3" key="1">
    <citation type="journal article" date="2011" name="Nature">
        <title>The Medicago genome provides insight into the evolution of rhizobial symbioses.</title>
        <authorList>
            <person name="Young N.D."/>
            <person name="Debelle F."/>
            <person name="Oldroyd G.E."/>
            <person name="Geurts R."/>
            <person name="Cannon S.B."/>
            <person name="Udvardi M.K."/>
            <person name="Benedito V.A."/>
            <person name="Mayer K.F."/>
            <person name="Gouzy J."/>
            <person name="Schoof H."/>
            <person name="Van de Peer Y."/>
            <person name="Proost S."/>
            <person name="Cook D.R."/>
            <person name="Meyers B.C."/>
            <person name="Spannagl M."/>
            <person name="Cheung F."/>
            <person name="De Mita S."/>
            <person name="Krishnakumar V."/>
            <person name="Gundlach H."/>
            <person name="Zhou S."/>
            <person name="Mudge J."/>
            <person name="Bharti A.K."/>
            <person name="Murray J.D."/>
            <person name="Naoumkina M.A."/>
            <person name="Rosen B."/>
            <person name="Silverstein K.A."/>
            <person name="Tang H."/>
            <person name="Rombauts S."/>
            <person name="Zhao P.X."/>
            <person name="Zhou P."/>
            <person name="Barbe V."/>
            <person name="Bardou P."/>
            <person name="Bechner M."/>
            <person name="Bellec A."/>
            <person name="Berger A."/>
            <person name="Berges H."/>
            <person name="Bidwell S."/>
            <person name="Bisseling T."/>
            <person name="Choisne N."/>
            <person name="Couloux A."/>
            <person name="Denny R."/>
            <person name="Deshpande S."/>
            <person name="Dai X."/>
            <person name="Doyle J.J."/>
            <person name="Dudez A.M."/>
            <person name="Farmer A.D."/>
            <person name="Fouteau S."/>
            <person name="Franken C."/>
            <person name="Gibelin C."/>
            <person name="Gish J."/>
            <person name="Goldstein S."/>
            <person name="Gonzalez A.J."/>
            <person name="Green P.J."/>
            <person name="Hallab A."/>
            <person name="Hartog M."/>
            <person name="Hua A."/>
            <person name="Humphray S.J."/>
            <person name="Jeong D.H."/>
            <person name="Jing Y."/>
            <person name="Jocker A."/>
            <person name="Kenton S.M."/>
            <person name="Kim D.J."/>
            <person name="Klee K."/>
            <person name="Lai H."/>
            <person name="Lang C."/>
            <person name="Lin S."/>
            <person name="Macmil S.L."/>
            <person name="Magdelenat G."/>
            <person name="Matthews L."/>
            <person name="McCorrison J."/>
            <person name="Monaghan E.L."/>
            <person name="Mun J.H."/>
            <person name="Najar F.Z."/>
            <person name="Nicholson C."/>
            <person name="Noirot C."/>
            <person name="O'Bleness M."/>
            <person name="Paule C.R."/>
            <person name="Poulain J."/>
            <person name="Prion F."/>
            <person name="Qin B."/>
            <person name="Qu C."/>
            <person name="Retzel E.F."/>
            <person name="Riddle C."/>
            <person name="Sallet E."/>
            <person name="Samain S."/>
            <person name="Samson N."/>
            <person name="Sanders I."/>
            <person name="Saurat O."/>
            <person name="Scarpelli C."/>
            <person name="Schiex T."/>
            <person name="Segurens B."/>
            <person name="Severin A.J."/>
            <person name="Sherrier D.J."/>
            <person name="Shi R."/>
            <person name="Sims S."/>
            <person name="Singer S.R."/>
            <person name="Sinharoy S."/>
            <person name="Sterck L."/>
            <person name="Viollet A."/>
            <person name="Wang B.B."/>
            <person name="Wang K."/>
            <person name="Wang M."/>
            <person name="Wang X."/>
            <person name="Warfsmann J."/>
            <person name="Weissenbach J."/>
            <person name="White D.D."/>
            <person name="White J.D."/>
            <person name="Wiley G.B."/>
            <person name="Wincker P."/>
            <person name="Xing Y."/>
            <person name="Yang L."/>
            <person name="Yao Z."/>
            <person name="Ying F."/>
            <person name="Zhai J."/>
            <person name="Zhou L."/>
            <person name="Zuber A."/>
            <person name="Denarie J."/>
            <person name="Dixon R.A."/>
            <person name="May G.D."/>
            <person name="Schwartz D.C."/>
            <person name="Rogers J."/>
            <person name="Quetier F."/>
            <person name="Town C.D."/>
            <person name="Roe B.A."/>
        </authorList>
    </citation>
    <scope>NUCLEOTIDE SEQUENCE [LARGE SCALE GENOMIC DNA]</scope>
    <source>
        <strain evidence="1">A17</strain>
        <strain evidence="2 3">cv. Jemalong A17</strain>
    </source>
</reference>
<gene>
    <name evidence="1" type="ordered locus">MTR_4g021200</name>
</gene>
<dbReference type="AlphaFoldDB" id="G7JTD1"/>
<evidence type="ECO:0000313" key="2">
    <source>
        <dbReference type="EnsemblPlants" id="AES87097"/>
    </source>
</evidence>
<accession>G7JTD1</accession>
<dbReference type="EnsemblPlants" id="AES87097">
    <property type="protein sequence ID" value="AES87097"/>
    <property type="gene ID" value="MTR_4g021200"/>
</dbReference>
<reference evidence="1 3" key="2">
    <citation type="journal article" date="2014" name="BMC Genomics">
        <title>An improved genome release (version Mt4.0) for the model legume Medicago truncatula.</title>
        <authorList>
            <person name="Tang H."/>
            <person name="Krishnakumar V."/>
            <person name="Bidwell S."/>
            <person name="Rosen B."/>
            <person name="Chan A."/>
            <person name="Zhou S."/>
            <person name="Gentzbittel L."/>
            <person name="Childs K.L."/>
            <person name="Yandell M."/>
            <person name="Gundlach H."/>
            <person name="Mayer K.F."/>
            <person name="Schwartz D.C."/>
            <person name="Town C.D."/>
        </authorList>
    </citation>
    <scope>GENOME REANNOTATION</scope>
    <source>
        <strain evidence="2 3">cv. Jemalong A17</strain>
    </source>
</reference>
<proteinExistence type="predicted"/>
<evidence type="ECO:0000313" key="1">
    <source>
        <dbReference type="EMBL" id="AES87097.1"/>
    </source>
</evidence>
<dbReference type="Proteomes" id="UP000002051">
    <property type="component" value="Chromosome 4"/>
</dbReference>
<sequence>MSHHLHSISNRKESNPCTGWSFKIGGPTHPLISYLPQFVWPKKKKIHLIINVLEIVALSKLRNVDQVCKGMLPDSKAEVAIKRVSHESKQGLR</sequence>
<keyword evidence="3" id="KW-1185">Reference proteome</keyword>
<dbReference type="PaxDb" id="3880-AES87097"/>